<dbReference type="InterPro" id="IPR052032">
    <property type="entry name" value="ATP-dep_AA_Ligase"/>
</dbReference>
<reference evidence="6 7" key="1">
    <citation type="submission" date="2019-12" db="EMBL/GenBank/DDBJ databases">
        <title>Whole genome shotgun sequence of Streptomyces hygroscopicus subsp. glebosus NBRC 13786.</title>
        <authorList>
            <person name="Ichikawa N."/>
            <person name="Kimura A."/>
            <person name="Kitahashi Y."/>
            <person name="Komaki H."/>
            <person name="Tamura T."/>
        </authorList>
    </citation>
    <scope>NUCLEOTIDE SEQUENCE [LARGE SCALE GENOMIC DNA]</scope>
    <source>
        <strain evidence="6 7">NBRC 13786</strain>
    </source>
</reference>
<keyword evidence="1 6" id="KW-0436">Ligase</keyword>
<dbReference type="SUPFAM" id="SSF56059">
    <property type="entry name" value="Glutathione synthetase ATP-binding domain-like"/>
    <property type="match status" value="1"/>
</dbReference>
<evidence type="ECO:0000256" key="3">
    <source>
        <dbReference type="ARBA" id="ARBA00022840"/>
    </source>
</evidence>
<evidence type="ECO:0000256" key="2">
    <source>
        <dbReference type="ARBA" id="ARBA00022741"/>
    </source>
</evidence>
<dbReference type="Gene3D" id="3.40.50.20">
    <property type="match status" value="1"/>
</dbReference>
<dbReference type="AlphaFoldDB" id="A0A640T6C2"/>
<evidence type="ECO:0000313" key="6">
    <source>
        <dbReference type="EMBL" id="GFE19263.1"/>
    </source>
</evidence>
<dbReference type="EMBL" id="BLIO01000001">
    <property type="protein sequence ID" value="GFE19263.1"/>
    <property type="molecule type" value="Genomic_DNA"/>
</dbReference>
<dbReference type="GO" id="GO:0005524">
    <property type="term" value="F:ATP binding"/>
    <property type="evidence" value="ECO:0007669"/>
    <property type="project" value="UniProtKB-UniRule"/>
</dbReference>
<accession>A0A640T6C2</accession>
<dbReference type="PANTHER" id="PTHR43585:SF2">
    <property type="entry name" value="ATP-GRASP ENZYME FSQD"/>
    <property type="match status" value="1"/>
</dbReference>
<dbReference type="PANTHER" id="PTHR43585">
    <property type="entry name" value="FUMIPYRROLE BIOSYNTHESIS PROTEIN C"/>
    <property type="match status" value="1"/>
</dbReference>
<dbReference type="GO" id="GO:0016874">
    <property type="term" value="F:ligase activity"/>
    <property type="evidence" value="ECO:0007669"/>
    <property type="project" value="UniProtKB-KW"/>
</dbReference>
<keyword evidence="7" id="KW-1185">Reference proteome</keyword>
<keyword evidence="2 4" id="KW-0547">Nucleotide-binding</keyword>
<dbReference type="Gene3D" id="3.30.1490.20">
    <property type="entry name" value="ATP-grasp fold, A domain"/>
    <property type="match status" value="1"/>
</dbReference>
<evidence type="ECO:0000259" key="5">
    <source>
        <dbReference type="PROSITE" id="PS50975"/>
    </source>
</evidence>
<comment type="caution">
    <text evidence="6">The sequence shown here is derived from an EMBL/GenBank/DDBJ whole genome shotgun (WGS) entry which is preliminary data.</text>
</comment>
<dbReference type="GO" id="GO:0046872">
    <property type="term" value="F:metal ion binding"/>
    <property type="evidence" value="ECO:0007669"/>
    <property type="project" value="InterPro"/>
</dbReference>
<protein>
    <submittedName>
        <fullName evidence="6">Carboxylate--amine ligase</fullName>
    </submittedName>
</protein>
<evidence type="ECO:0000313" key="7">
    <source>
        <dbReference type="Proteomes" id="UP000430079"/>
    </source>
</evidence>
<evidence type="ECO:0000256" key="4">
    <source>
        <dbReference type="PROSITE-ProRule" id="PRU00409"/>
    </source>
</evidence>
<dbReference type="Pfam" id="PF02786">
    <property type="entry name" value="CPSase_L_D2"/>
    <property type="match status" value="1"/>
</dbReference>
<sequence length="403" mass="43628">MPHVLVFAKTPYAKTPYDRWLAGSGVVPVILTTTEFAAGYGHLPHVHAFDDYDTNQLVEKTALRLAREHAVTAVFARAEADVVRAAQLRDLLDLPGQRTASALAFRDKVVMKDHLVGGPVEIPAYRPLDSAYTALEFVAEHGYPVVIKPLSESGSLGAAIIRDEAELDAYLARPWRGASEIEVFVPGQMYHVDGLVVNGEVVFAHPFRYLNDCLSFRANDWVANLPLTPQDPVHDRLLKAARAVLAELPTPPHTAFHAELWITPDDRTVFCEIASRTGGGMISAMVRHAFGIDLDKEWLYAECGLPSTLGTTAYRPTGALCIPPSDGVLTHLPSGDEPVCVKEVALTGTVGQEFHGGVKSGLFLAGYVVGGDTEEDVAANLENVATWFADRAQWSPAPTGGTR</sequence>
<dbReference type="Gene3D" id="3.30.470.20">
    <property type="entry name" value="ATP-grasp fold, B domain"/>
    <property type="match status" value="1"/>
</dbReference>
<proteinExistence type="predicted"/>
<evidence type="ECO:0000256" key="1">
    <source>
        <dbReference type="ARBA" id="ARBA00022598"/>
    </source>
</evidence>
<dbReference type="RefSeq" id="WP_190145242.1">
    <property type="nucleotide sequence ID" value="NZ_BLIO01000001.1"/>
</dbReference>
<feature type="domain" description="ATP-grasp" evidence="5">
    <location>
        <begin position="112"/>
        <end position="303"/>
    </location>
</feature>
<keyword evidence="3 4" id="KW-0067">ATP-binding</keyword>
<name>A0A640T6C2_9ACTN</name>
<dbReference type="Proteomes" id="UP000430079">
    <property type="component" value="Unassembled WGS sequence"/>
</dbReference>
<dbReference type="InterPro" id="IPR013815">
    <property type="entry name" value="ATP_grasp_subdomain_1"/>
</dbReference>
<gene>
    <name evidence="6" type="primary">nikS</name>
    <name evidence="6" type="ORF">Sgleb_73100</name>
</gene>
<dbReference type="InterPro" id="IPR011761">
    <property type="entry name" value="ATP-grasp"/>
</dbReference>
<dbReference type="PROSITE" id="PS50975">
    <property type="entry name" value="ATP_GRASP"/>
    <property type="match status" value="1"/>
</dbReference>
<dbReference type="InterPro" id="IPR005479">
    <property type="entry name" value="CPAse_ATP-bd"/>
</dbReference>
<organism evidence="6 7">
    <name type="scientific">Streptomyces glebosus</name>
    <dbReference type="NCBI Taxonomy" id="249580"/>
    <lineage>
        <taxon>Bacteria</taxon>
        <taxon>Bacillati</taxon>
        <taxon>Actinomycetota</taxon>
        <taxon>Actinomycetes</taxon>
        <taxon>Kitasatosporales</taxon>
        <taxon>Streptomycetaceae</taxon>
        <taxon>Streptomyces</taxon>
    </lineage>
</organism>